<proteinExistence type="predicted"/>
<dbReference type="InterPro" id="IPR052721">
    <property type="entry name" value="ET_Amicyanin"/>
</dbReference>
<dbReference type="Gene3D" id="2.60.40.420">
    <property type="entry name" value="Cupredoxins - blue copper proteins"/>
    <property type="match status" value="1"/>
</dbReference>
<feature type="non-terminal residue" evidence="2">
    <location>
        <position position="266"/>
    </location>
</feature>
<dbReference type="SUPFAM" id="SSF49503">
    <property type="entry name" value="Cupredoxins"/>
    <property type="match status" value="1"/>
</dbReference>
<gene>
    <name evidence="2" type="ORF">A3A70_02695</name>
</gene>
<evidence type="ECO:0008006" key="4">
    <source>
        <dbReference type="Google" id="ProtNLM"/>
    </source>
</evidence>
<accession>A0A1F4VQ54</accession>
<feature type="non-terminal residue" evidence="2">
    <location>
        <position position="1"/>
    </location>
</feature>
<sequence>FEFREQICSESPIGPTRPVTTSALVFTVFNSTTGAVTPTINTTGVFTVTMEVTNTYIIFISHDPPPNPWEFFGGSAPWVNGSTGQEFLDGATTGRYTAILVDQFVPPPSCASLTPTATPTVTATHTATPTSTATSTSTPTPTPTQTGTFTPTPTGVSTSGVVRDVTVRDFGFDPSPKIIGVGDTVRWTHIHTGPRVGSRYHTTTSDQGLWDSGLLGAGGEFTRTFGTLGTFPYHCTLHPTIMKGVIVVVEDPPTPTFTAVPAPTRT</sequence>
<dbReference type="EMBL" id="MEVK01000018">
    <property type="protein sequence ID" value="OGC59327.1"/>
    <property type="molecule type" value="Genomic_DNA"/>
</dbReference>
<dbReference type="PANTHER" id="PTHR36507">
    <property type="entry name" value="BLL1555 PROTEIN"/>
    <property type="match status" value="1"/>
</dbReference>
<evidence type="ECO:0000313" key="3">
    <source>
        <dbReference type="Proteomes" id="UP000178964"/>
    </source>
</evidence>
<dbReference type="InterPro" id="IPR008972">
    <property type="entry name" value="Cupredoxin"/>
</dbReference>
<dbReference type="Proteomes" id="UP000178964">
    <property type="component" value="Unassembled WGS sequence"/>
</dbReference>
<dbReference type="STRING" id="1802627.A3A70_02695"/>
<dbReference type="AlphaFoldDB" id="A0A1F4VQ54"/>
<evidence type="ECO:0000313" key="2">
    <source>
        <dbReference type="EMBL" id="OGC59327.1"/>
    </source>
</evidence>
<feature type="region of interest" description="Disordered" evidence="1">
    <location>
        <begin position="115"/>
        <end position="157"/>
    </location>
</feature>
<reference evidence="2 3" key="1">
    <citation type="journal article" date="2016" name="Nat. Commun.">
        <title>Thousands of microbial genomes shed light on interconnected biogeochemical processes in an aquifer system.</title>
        <authorList>
            <person name="Anantharaman K."/>
            <person name="Brown C.T."/>
            <person name="Hug L.A."/>
            <person name="Sharon I."/>
            <person name="Castelle C.J."/>
            <person name="Probst A.J."/>
            <person name="Thomas B.C."/>
            <person name="Singh A."/>
            <person name="Wilkins M.J."/>
            <person name="Karaoz U."/>
            <person name="Brodie E.L."/>
            <person name="Williams K.H."/>
            <person name="Hubbard S.S."/>
            <person name="Banfield J.F."/>
        </authorList>
    </citation>
    <scope>NUCLEOTIDE SEQUENCE [LARGE SCALE GENOMIC DNA]</scope>
</reference>
<name>A0A1F4VQ54_UNCKA</name>
<organism evidence="2 3">
    <name type="scientific">candidate division WWE3 bacterium RIFCSPLOWO2_01_FULL_42_11</name>
    <dbReference type="NCBI Taxonomy" id="1802627"/>
    <lineage>
        <taxon>Bacteria</taxon>
        <taxon>Katanobacteria</taxon>
    </lineage>
</organism>
<dbReference type="PANTHER" id="PTHR36507:SF1">
    <property type="entry name" value="BLL1555 PROTEIN"/>
    <property type="match status" value="1"/>
</dbReference>
<comment type="caution">
    <text evidence="2">The sequence shown here is derived from an EMBL/GenBank/DDBJ whole genome shotgun (WGS) entry which is preliminary data.</text>
</comment>
<protein>
    <recommendedName>
        <fullName evidence="4">Blue (type 1) copper domain-containing protein</fullName>
    </recommendedName>
</protein>
<evidence type="ECO:0000256" key="1">
    <source>
        <dbReference type="SAM" id="MobiDB-lite"/>
    </source>
</evidence>